<name>A0ABD3A8P6_9GENT</name>
<proteinExistence type="predicted"/>
<dbReference type="Proteomes" id="UP001630127">
    <property type="component" value="Unassembled WGS sequence"/>
</dbReference>
<reference evidence="1 2" key="1">
    <citation type="submission" date="2024-11" db="EMBL/GenBank/DDBJ databases">
        <title>A near-complete genome assembly of Cinchona calisaya.</title>
        <authorList>
            <person name="Lian D.C."/>
            <person name="Zhao X.W."/>
            <person name="Wei L."/>
        </authorList>
    </citation>
    <scope>NUCLEOTIDE SEQUENCE [LARGE SCALE GENOMIC DNA]</scope>
    <source>
        <tissue evidence="1">Nenye</tissue>
    </source>
</reference>
<accession>A0ABD3A8P6</accession>
<organism evidence="1 2">
    <name type="scientific">Cinchona calisaya</name>
    <dbReference type="NCBI Taxonomy" id="153742"/>
    <lineage>
        <taxon>Eukaryota</taxon>
        <taxon>Viridiplantae</taxon>
        <taxon>Streptophyta</taxon>
        <taxon>Embryophyta</taxon>
        <taxon>Tracheophyta</taxon>
        <taxon>Spermatophyta</taxon>
        <taxon>Magnoliopsida</taxon>
        <taxon>eudicotyledons</taxon>
        <taxon>Gunneridae</taxon>
        <taxon>Pentapetalae</taxon>
        <taxon>asterids</taxon>
        <taxon>lamiids</taxon>
        <taxon>Gentianales</taxon>
        <taxon>Rubiaceae</taxon>
        <taxon>Cinchonoideae</taxon>
        <taxon>Cinchoneae</taxon>
        <taxon>Cinchona</taxon>
    </lineage>
</organism>
<comment type="caution">
    <text evidence="1">The sequence shown here is derived from an EMBL/GenBank/DDBJ whole genome shotgun (WGS) entry which is preliminary data.</text>
</comment>
<evidence type="ECO:0000313" key="2">
    <source>
        <dbReference type="Proteomes" id="UP001630127"/>
    </source>
</evidence>
<dbReference type="EMBL" id="JBJUIK010000005">
    <property type="protein sequence ID" value="KAL3528084.1"/>
    <property type="molecule type" value="Genomic_DNA"/>
</dbReference>
<dbReference type="AlphaFoldDB" id="A0ABD3A8P6"/>
<sequence length="102" mass="11830">MQEETLTRNPEIQDKTLTTNPEVWEEILTGNLEVREDLLTTIPEVLAMDCRLIPHQVVEVSSYFLDLDKSYEVAPLSVEECQNFNTCMEKKIKALARRCKED</sequence>
<gene>
    <name evidence="1" type="ORF">ACH5RR_012740</name>
</gene>
<protein>
    <submittedName>
        <fullName evidence="1">Uncharacterized protein</fullName>
    </submittedName>
</protein>
<keyword evidence="2" id="KW-1185">Reference proteome</keyword>
<evidence type="ECO:0000313" key="1">
    <source>
        <dbReference type="EMBL" id="KAL3528084.1"/>
    </source>
</evidence>